<evidence type="ECO:0000313" key="1">
    <source>
        <dbReference type="EMBL" id="KAI3770974.1"/>
    </source>
</evidence>
<gene>
    <name evidence="1" type="ORF">L6452_02122</name>
</gene>
<dbReference type="Proteomes" id="UP001055879">
    <property type="component" value="Linkage Group LG01"/>
</dbReference>
<keyword evidence="2" id="KW-1185">Reference proteome</keyword>
<accession>A0ACB9FIP3</accession>
<reference evidence="2" key="1">
    <citation type="journal article" date="2022" name="Mol. Ecol. Resour.">
        <title>The genomes of chicory, endive, great burdock and yacon provide insights into Asteraceae palaeo-polyploidization history and plant inulin production.</title>
        <authorList>
            <person name="Fan W."/>
            <person name="Wang S."/>
            <person name="Wang H."/>
            <person name="Wang A."/>
            <person name="Jiang F."/>
            <person name="Liu H."/>
            <person name="Zhao H."/>
            <person name="Xu D."/>
            <person name="Zhang Y."/>
        </authorList>
    </citation>
    <scope>NUCLEOTIDE SEQUENCE [LARGE SCALE GENOMIC DNA]</scope>
    <source>
        <strain evidence="2">cv. Niubang</strain>
    </source>
</reference>
<name>A0ACB9FIP3_ARCLA</name>
<sequence>MKQHKDMREIQSHEVYETHRQNEEEVKEIREEKKKTEKLVTDPLALVVDRKKEKEKHSVRGKSIRV</sequence>
<dbReference type="EMBL" id="CM042047">
    <property type="protein sequence ID" value="KAI3770974.1"/>
    <property type="molecule type" value="Genomic_DNA"/>
</dbReference>
<evidence type="ECO:0000313" key="2">
    <source>
        <dbReference type="Proteomes" id="UP001055879"/>
    </source>
</evidence>
<protein>
    <submittedName>
        <fullName evidence="1">Uncharacterized protein</fullName>
    </submittedName>
</protein>
<organism evidence="1 2">
    <name type="scientific">Arctium lappa</name>
    <name type="common">Greater burdock</name>
    <name type="synonym">Lappa major</name>
    <dbReference type="NCBI Taxonomy" id="4217"/>
    <lineage>
        <taxon>Eukaryota</taxon>
        <taxon>Viridiplantae</taxon>
        <taxon>Streptophyta</taxon>
        <taxon>Embryophyta</taxon>
        <taxon>Tracheophyta</taxon>
        <taxon>Spermatophyta</taxon>
        <taxon>Magnoliopsida</taxon>
        <taxon>eudicotyledons</taxon>
        <taxon>Gunneridae</taxon>
        <taxon>Pentapetalae</taxon>
        <taxon>asterids</taxon>
        <taxon>campanulids</taxon>
        <taxon>Asterales</taxon>
        <taxon>Asteraceae</taxon>
        <taxon>Carduoideae</taxon>
        <taxon>Cardueae</taxon>
        <taxon>Arctiinae</taxon>
        <taxon>Arctium</taxon>
    </lineage>
</organism>
<proteinExistence type="predicted"/>
<comment type="caution">
    <text evidence="1">The sequence shown here is derived from an EMBL/GenBank/DDBJ whole genome shotgun (WGS) entry which is preliminary data.</text>
</comment>
<reference evidence="1 2" key="2">
    <citation type="journal article" date="2022" name="Mol. Ecol. Resour.">
        <title>The genomes of chicory, endive, great burdock and yacon provide insights into Asteraceae paleo-polyploidization history and plant inulin production.</title>
        <authorList>
            <person name="Fan W."/>
            <person name="Wang S."/>
            <person name="Wang H."/>
            <person name="Wang A."/>
            <person name="Jiang F."/>
            <person name="Liu H."/>
            <person name="Zhao H."/>
            <person name="Xu D."/>
            <person name="Zhang Y."/>
        </authorList>
    </citation>
    <scope>NUCLEOTIDE SEQUENCE [LARGE SCALE GENOMIC DNA]</scope>
    <source>
        <strain evidence="2">cv. Niubang</strain>
    </source>
</reference>